<proteinExistence type="predicted"/>
<sequence>MTPLDDYLGGRVSAPVALMRLLLEGRPAATVVARLATAAEAEPALAPLLALAESEQDGLLTIERMLRAGAIHAEQSDAATAIAESRAMFDRLVRISPEASVAAYSLGDPALLAEATAELVEWLRAQDLLAGRPDILDLGCGIGRLAAALAAEAGSVLGLDVSPAMIAEARARHPGLRFETCSGGDLAGLADACCDLVLAVDVFPYLVQGGLGLAGRMMAEAARVLRPGGTLLILNFSYRGATADRHDLPAIAAASGFGVVRNGTREFVLWDGSIFWLRHDAQP</sequence>
<dbReference type="Pfam" id="PF08241">
    <property type="entry name" value="Methyltransf_11"/>
    <property type="match status" value="1"/>
</dbReference>
<dbReference type="GO" id="GO:0032259">
    <property type="term" value="P:methylation"/>
    <property type="evidence" value="ECO:0007669"/>
    <property type="project" value="UniProtKB-KW"/>
</dbReference>
<dbReference type="RefSeq" id="WP_133286750.1">
    <property type="nucleotide sequence ID" value="NZ_SMSJ01000001.1"/>
</dbReference>
<dbReference type="Gene3D" id="3.40.50.150">
    <property type="entry name" value="Vaccinia Virus protein VP39"/>
    <property type="match status" value="1"/>
</dbReference>
<dbReference type="InterPro" id="IPR013216">
    <property type="entry name" value="Methyltransf_11"/>
</dbReference>
<dbReference type="EMBL" id="SMSJ01000001">
    <property type="protein sequence ID" value="TDH64594.1"/>
    <property type="molecule type" value="Genomic_DNA"/>
</dbReference>
<dbReference type="GO" id="GO:0008757">
    <property type="term" value="F:S-adenosylmethionine-dependent methyltransferase activity"/>
    <property type="evidence" value="ECO:0007669"/>
    <property type="project" value="InterPro"/>
</dbReference>
<dbReference type="InterPro" id="IPR029063">
    <property type="entry name" value="SAM-dependent_MTases_sf"/>
</dbReference>
<reference evidence="2 3" key="1">
    <citation type="journal article" date="2016" name="J. Microbiol.">
        <title>Dankookia rubra gen. nov., sp. nov., an alphaproteobacterium isolated from sediment of a shallow stream.</title>
        <authorList>
            <person name="Kim W.H."/>
            <person name="Kim D.H."/>
            <person name="Kang K."/>
            <person name="Ahn T.Y."/>
        </authorList>
    </citation>
    <scope>NUCLEOTIDE SEQUENCE [LARGE SCALE GENOMIC DNA]</scope>
    <source>
        <strain evidence="2 3">JCM30602</strain>
    </source>
</reference>
<comment type="caution">
    <text evidence="2">The sequence shown here is derived from an EMBL/GenBank/DDBJ whole genome shotgun (WGS) entry which is preliminary data.</text>
</comment>
<evidence type="ECO:0000259" key="1">
    <source>
        <dbReference type="Pfam" id="PF08241"/>
    </source>
</evidence>
<keyword evidence="2" id="KW-0808">Transferase</keyword>
<evidence type="ECO:0000313" key="3">
    <source>
        <dbReference type="Proteomes" id="UP000295096"/>
    </source>
</evidence>
<gene>
    <name evidence="2" type="ORF">E2C06_01225</name>
</gene>
<dbReference type="InterPro" id="IPR050508">
    <property type="entry name" value="Methyltransf_Superfamily"/>
</dbReference>
<dbReference type="Proteomes" id="UP000295096">
    <property type="component" value="Unassembled WGS sequence"/>
</dbReference>
<accession>A0A4R5QM38</accession>
<protein>
    <submittedName>
        <fullName evidence="2">Class I SAM-dependent methyltransferase</fullName>
    </submittedName>
</protein>
<dbReference type="SUPFAM" id="SSF53335">
    <property type="entry name" value="S-adenosyl-L-methionine-dependent methyltransferases"/>
    <property type="match status" value="1"/>
</dbReference>
<dbReference type="CDD" id="cd02440">
    <property type="entry name" value="AdoMet_MTases"/>
    <property type="match status" value="1"/>
</dbReference>
<organism evidence="2 3">
    <name type="scientific">Dankookia rubra</name>
    <dbReference type="NCBI Taxonomy" id="1442381"/>
    <lineage>
        <taxon>Bacteria</taxon>
        <taxon>Pseudomonadati</taxon>
        <taxon>Pseudomonadota</taxon>
        <taxon>Alphaproteobacteria</taxon>
        <taxon>Acetobacterales</taxon>
        <taxon>Roseomonadaceae</taxon>
        <taxon>Dankookia</taxon>
    </lineage>
</organism>
<dbReference type="OrthoDB" id="1853779at2"/>
<feature type="domain" description="Methyltransferase type 11" evidence="1">
    <location>
        <begin position="136"/>
        <end position="233"/>
    </location>
</feature>
<keyword evidence="3" id="KW-1185">Reference proteome</keyword>
<name>A0A4R5QM38_9PROT</name>
<keyword evidence="2" id="KW-0489">Methyltransferase</keyword>
<dbReference type="PANTHER" id="PTHR42912">
    <property type="entry name" value="METHYLTRANSFERASE"/>
    <property type="match status" value="1"/>
</dbReference>
<dbReference type="AlphaFoldDB" id="A0A4R5QM38"/>
<evidence type="ECO:0000313" key="2">
    <source>
        <dbReference type="EMBL" id="TDH64594.1"/>
    </source>
</evidence>